<name>A0A0C2YI40_HEBCY</name>
<dbReference type="OrthoDB" id="5585141at2759"/>
<reference evidence="2 3" key="1">
    <citation type="submission" date="2014-04" db="EMBL/GenBank/DDBJ databases">
        <authorList>
            <consortium name="DOE Joint Genome Institute"/>
            <person name="Kuo A."/>
            <person name="Gay G."/>
            <person name="Dore J."/>
            <person name="Kohler A."/>
            <person name="Nagy L.G."/>
            <person name="Floudas D."/>
            <person name="Copeland A."/>
            <person name="Barry K.W."/>
            <person name="Cichocki N."/>
            <person name="Veneault-Fourrey C."/>
            <person name="LaButti K."/>
            <person name="Lindquist E.A."/>
            <person name="Lipzen A."/>
            <person name="Lundell T."/>
            <person name="Morin E."/>
            <person name="Murat C."/>
            <person name="Sun H."/>
            <person name="Tunlid A."/>
            <person name="Henrissat B."/>
            <person name="Grigoriev I.V."/>
            <person name="Hibbett D.S."/>
            <person name="Martin F."/>
            <person name="Nordberg H.P."/>
            <person name="Cantor M.N."/>
            <person name="Hua S.X."/>
        </authorList>
    </citation>
    <scope>NUCLEOTIDE SEQUENCE [LARGE SCALE GENOMIC DNA]</scope>
    <source>
        <strain evidence="3">h7</strain>
    </source>
</reference>
<accession>A0A0C2YI40</accession>
<dbReference type="AlphaFoldDB" id="A0A0C2YI40"/>
<evidence type="ECO:0000256" key="1">
    <source>
        <dbReference type="SAM" id="SignalP"/>
    </source>
</evidence>
<feature type="chain" id="PRO_5002159327" evidence="1">
    <location>
        <begin position="19"/>
        <end position="162"/>
    </location>
</feature>
<organism evidence="2 3">
    <name type="scientific">Hebeloma cylindrosporum</name>
    <dbReference type="NCBI Taxonomy" id="76867"/>
    <lineage>
        <taxon>Eukaryota</taxon>
        <taxon>Fungi</taxon>
        <taxon>Dikarya</taxon>
        <taxon>Basidiomycota</taxon>
        <taxon>Agaricomycotina</taxon>
        <taxon>Agaricomycetes</taxon>
        <taxon>Agaricomycetidae</taxon>
        <taxon>Agaricales</taxon>
        <taxon>Agaricineae</taxon>
        <taxon>Hymenogastraceae</taxon>
        <taxon>Hebeloma</taxon>
    </lineage>
</organism>
<feature type="signal peptide" evidence="1">
    <location>
        <begin position="1"/>
        <end position="18"/>
    </location>
</feature>
<protein>
    <submittedName>
        <fullName evidence="2">Uncharacterized protein</fullName>
    </submittedName>
</protein>
<dbReference type="EMBL" id="KN831782">
    <property type="protein sequence ID" value="KIM40717.1"/>
    <property type="molecule type" value="Genomic_DNA"/>
</dbReference>
<proteinExistence type="predicted"/>
<evidence type="ECO:0000313" key="2">
    <source>
        <dbReference type="EMBL" id="KIM40717.1"/>
    </source>
</evidence>
<dbReference type="HOGENOM" id="CLU_1678601_0_0_1"/>
<gene>
    <name evidence="2" type="ORF">M413DRAFT_28494</name>
</gene>
<keyword evidence="3" id="KW-1185">Reference proteome</keyword>
<keyword evidence="1" id="KW-0732">Signal</keyword>
<reference evidence="3" key="2">
    <citation type="submission" date="2015-01" db="EMBL/GenBank/DDBJ databases">
        <title>Evolutionary Origins and Diversification of the Mycorrhizal Mutualists.</title>
        <authorList>
            <consortium name="DOE Joint Genome Institute"/>
            <consortium name="Mycorrhizal Genomics Consortium"/>
            <person name="Kohler A."/>
            <person name="Kuo A."/>
            <person name="Nagy L.G."/>
            <person name="Floudas D."/>
            <person name="Copeland A."/>
            <person name="Barry K.W."/>
            <person name="Cichocki N."/>
            <person name="Veneault-Fourrey C."/>
            <person name="LaButti K."/>
            <person name="Lindquist E.A."/>
            <person name="Lipzen A."/>
            <person name="Lundell T."/>
            <person name="Morin E."/>
            <person name="Murat C."/>
            <person name="Riley R."/>
            <person name="Ohm R."/>
            <person name="Sun H."/>
            <person name="Tunlid A."/>
            <person name="Henrissat B."/>
            <person name="Grigoriev I.V."/>
            <person name="Hibbett D.S."/>
            <person name="Martin F."/>
        </authorList>
    </citation>
    <scope>NUCLEOTIDE SEQUENCE [LARGE SCALE GENOMIC DNA]</scope>
    <source>
        <strain evidence="3">h7</strain>
    </source>
</reference>
<dbReference type="PROSITE" id="PS51257">
    <property type="entry name" value="PROKAR_LIPOPROTEIN"/>
    <property type="match status" value="1"/>
</dbReference>
<evidence type="ECO:0000313" key="3">
    <source>
        <dbReference type="Proteomes" id="UP000053424"/>
    </source>
</evidence>
<dbReference type="Proteomes" id="UP000053424">
    <property type="component" value="Unassembled WGS sequence"/>
</dbReference>
<sequence>MRLLILAFLCALFLSVTSCPPDDEDVAKVTEPLYAKFKKDICGQGIKPGGQADVDFLNKIILPYYISKKWLTKDPPSGWAKEKDNILKKCHKNTHNYCLEKDQKSFGDCFKGMAGSLMLKYGATAMAYCPILDDKIANWDKKDKPQAMKFFTQYCKTKGKKC</sequence>